<dbReference type="KEGG" id="hsr:HSBAA_PA_2670"/>
<organism evidence="2 3">
    <name type="scientific">Vreelandella sulfidaeris</name>
    <dbReference type="NCBI Taxonomy" id="115553"/>
    <lineage>
        <taxon>Bacteria</taxon>
        <taxon>Pseudomonadati</taxon>
        <taxon>Pseudomonadota</taxon>
        <taxon>Gammaproteobacteria</taxon>
        <taxon>Oceanospirillales</taxon>
        <taxon>Halomonadaceae</taxon>
        <taxon>Vreelandella</taxon>
    </lineage>
</organism>
<accession>A0A455US85</accession>
<feature type="region of interest" description="Disordered" evidence="1">
    <location>
        <begin position="82"/>
        <end position="103"/>
    </location>
</feature>
<geneLocation type="plasmid" evidence="3">
    <name>pbaa-803-a dna</name>
</geneLocation>
<dbReference type="EMBL" id="AP019515">
    <property type="protein sequence ID" value="BBI65664.1"/>
    <property type="molecule type" value="Genomic_DNA"/>
</dbReference>
<protein>
    <submittedName>
        <fullName evidence="2">Uncharacterized protein</fullName>
    </submittedName>
</protein>
<evidence type="ECO:0000313" key="3">
    <source>
        <dbReference type="Proteomes" id="UP000320231"/>
    </source>
</evidence>
<evidence type="ECO:0000256" key="1">
    <source>
        <dbReference type="SAM" id="MobiDB-lite"/>
    </source>
</evidence>
<sequence>MLGENIKIGNRRVWMHKAINHPDFASESVLTRDPWSFVELWLKRQNKSEALSFWSQALRFHEAAKYMDVEASPLSLYYSFERNQSSSGGSRRHTCRESWCNRR</sequence>
<evidence type="ECO:0000313" key="2">
    <source>
        <dbReference type="EMBL" id="BBI65664.1"/>
    </source>
</evidence>
<name>A0A455US85_9GAMM</name>
<proteinExistence type="predicted"/>
<gene>
    <name evidence="2" type="ORF">HSBAA_PA_2670</name>
</gene>
<reference evidence="2 3" key="1">
    <citation type="journal article" date="2019" name="Microbiol. Resour. Announc.">
        <title>Complete Genome Sequence of Halomonas sulfidaeris Strain Esulfide1 Isolated from a Metal Sulfide Rock at a Depth of 2,200 Meters, Obtained Using Nanopore Sequencing.</title>
        <authorList>
            <person name="Saito M."/>
            <person name="Nishigata A."/>
            <person name="Galipon J."/>
            <person name="Arakawa K."/>
        </authorList>
    </citation>
    <scope>NUCLEOTIDE SEQUENCE [LARGE SCALE GENOMIC DNA]</scope>
    <source>
        <strain evidence="2 3">ATCC BAA-803</strain>
        <plasmid evidence="3">pbaa-803-a dna</plasmid>
    </source>
</reference>
<dbReference type="AlphaFoldDB" id="A0A455US85"/>
<keyword evidence="2" id="KW-0614">Plasmid</keyword>
<dbReference type="Proteomes" id="UP000320231">
    <property type="component" value="Plasmid pBAA-803-A"/>
</dbReference>